<evidence type="ECO:0000256" key="2">
    <source>
        <dbReference type="ARBA" id="ARBA00005497"/>
    </source>
</evidence>
<evidence type="ECO:0000313" key="8">
    <source>
        <dbReference type="Proteomes" id="UP001642484"/>
    </source>
</evidence>
<feature type="domain" description="MI" evidence="6">
    <location>
        <begin position="222"/>
        <end position="346"/>
    </location>
</feature>
<keyword evidence="4" id="KW-0677">Repeat</keyword>
<evidence type="ECO:0000256" key="4">
    <source>
        <dbReference type="ARBA" id="ARBA00022737"/>
    </source>
</evidence>
<dbReference type="PROSITE" id="PS51366">
    <property type="entry name" value="MI"/>
    <property type="match status" value="3"/>
</dbReference>
<organism evidence="7 8">
    <name type="scientific">Durusdinium trenchii</name>
    <dbReference type="NCBI Taxonomy" id="1381693"/>
    <lineage>
        <taxon>Eukaryota</taxon>
        <taxon>Sar</taxon>
        <taxon>Alveolata</taxon>
        <taxon>Dinophyceae</taxon>
        <taxon>Suessiales</taxon>
        <taxon>Symbiodiniaceae</taxon>
        <taxon>Durusdinium</taxon>
    </lineage>
</organism>
<evidence type="ECO:0000256" key="1">
    <source>
        <dbReference type="ARBA" id="ARBA00004496"/>
    </source>
</evidence>
<keyword evidence="5" id="KW-0539">Nucleus</keyword>
<reference evidence="7 8" key="1">
    <citation type="submission" date="2024-02" db="EMBL/GenBank/DDBJ databases">
        <authorList>
            <person name="Chen Y."/>
            <person name="Shah S."/>
            <person name="Dougan E. K."/>
            <person name="Thang M."/>
            <person name="Chan C."/>
        </authorList>
    </citation>
    <scope>NUCLEOTIDE SEQUENCE [LARGE SCALE GENOMIC DNA]</scope>
</reference>
<comment type="subcellular location">
    <subcellularLocation>
        <location evidence="1">Cytoplasm</location>
    </subcellularLocation>
</comment>
<dbReference type="PANTHER" id="PTHR12626:SF0">
    <property type="entry name" value="PROGRAMMED CELL DEATH PROTEIN 4"/>
    <property type="match status" value="1"/>
</dbReference>
<dbReference type="InterPro" id="IPR003891">
    <property type="entry name" value="Initiation_fac_eIF4g_MI"/>
</dbReference>
<sequence length="503" mass="56541">MASGYGGGVVVGVPGVCGSCVSKEFSMLDKPRRLDRQRLLRVAFGARTKTSSFGNDEELAEELPPNWSLRYHVRYFVSVFVTHLKMLEVQELLTACPSEADELGVVAMKIAVDREKETRDDTASAVVRLFDALSRSQVLDRSALIRSFEKIFCTLEDLKIDCPHAEKEVLEILQGCMDANCIDKKLLTKLPETLLRVGVAEQGSLSNDFHALLSKTISELKTFKHAAGRCIEEYFVTSNAEEVGTVLQELGMTTYHHEFVKKAVTMSFSQSNESAGREAVLQLLATLCSEGILTKDDIQWGTTRLLGQVTDLSLDIPRCSEMLIEVIVRLLTDELVSAPFLRRCRLLRIGDGAGLKVLEAVQRRTPEYSKKQLSTAAFKKEIQNMILEYFNSGDQAEFGRCIRELTPLSPAQSAELVRKIMVFAMERTGVECELSLKLLVWIIRNEELTPKDIENGFDDMYRHMPDILLDVPDAEEMARTFVVEAMKSKVLRETWPDPEEPDE</sequence>
<keyword evidence="3" id="KW-0963">Cytoplasm</keyword>
<protein>
    <recommendedName>
        <fullName evidence="6">MI domain-containing protein</fullName>
    </recommendedName>
</protein>
<dbReference type="EMBL" id="CAXAMN010004558">
    <property type="protein sequence ID" value="CAK9010042.1"/>
    <property type="molecule type" value="Genomic_DNA"/>
</dbReference>
<evidence type="ECO:0000256" key="3">
    <source>
        <dbReference type="ARBA" id="ARBA00022490"/>
    </source>
</evidence>
<evidence type="ECO:0000256" key="5">
    <source>
        <dbReference type="ARBA" id="ARBA00023242"/>
    </source>
</evidence>
<accession>A0ABP0J6U3</accession>
<dbReference type="Pfam" id="PF02847">
    <property type="entry name" value="MA3"/>
    <property type="match status" value="2"/>
</dbReference>
<dbReference type="Proteomes" id="UP001642484">
    <property type="component" value="Unassembled WGS sequence"/>
</dbReference>
<evidence type="ECO:0000313" key="7">
    <source>
        <dbReference type="EMBL" id="CAK9010042.1"/>
    </source>
</evidence>
<gene>
    <name evidence="7" type="ORF">CCMP2556_LOCUS9924</name>
</gene>
<dbReference type="Gene3D" id="1.25.40.180">
    <property type="match status" value="3"/>
</dbReference>
<name>A0ABP0J6U3_9DINO</name>
<comment type="caution">
    <text evidence="7">The sequence shown here is derived from an EMBL/GenBank/DDBJ whole genome shotgun (WGS) entry which is preliminary data.</text>
</comment>
<feature type="domain" description="MI" evidence="6">
    <location>
        <begin position="68"/>
        <end position="192"/>
    </location>
</feature>
<keyword evidence="8" id="KW-1185">Reference proteome</keyword>
<dbReference type="InterPro" id="IPR039778">
    <property type="entry name" value="PDCD4"/>
</dbReference>
<proteinExistence type="inferred from homology"/>
<dbReference type="InterPro" id="IPR016024">
    <property type="entry name" value="ARM-type_fold"/>
</dbReference>
<dbReference type="SUPFAM" id="SSF48371">
    <property type="entry name" value="ARM repeat"/>
    <property type="match status" value="3"/>
</dbReference>
<feature type="domain" description="MI" evidence="6">
    <location>
        <begin position="377"/>
        <end position="501"/>
    </location>
</feature>
<dbReference type="SMART" id="SM00544">
    <property type="entry name" value="MA3"/>
    <property type="match status" value="2"/>
</dbReference>
<dbReference type="PANTHER" id="PTHR12626">
    <property type="entry name" value="PROGRAMMED CELL DEATH 4"/>
    <property type="match status" value="1"/>
</dbReference>
<comment type="similarity">
    <text evidence="2">Belongs to the PDCD4 family.</text>
</comment>
<evidence type="ECO:0000259" key="6">
    <source>
        <dbReference type="PROSITE" id="PS51366"/>
    </source>
</evidence>